<evidence type="ECO:0000313" key="1">
    <source>
        <dbReference type="EMBL" id="KAB7504386.1"/>
    </source>
</evidence>
<dbReference type="InterPro" id="IPR017853">
    <property type="entry name" value="GH"/>
</dbReference>
<dbReference type="EMBL" id="SEYY01003270">
    <property type="protein sequence ID" value="KAB7504386.1"/>
    <property type="molecule type" value="Genomic_DNA"/>
</dbReference>
<dbReference type="Proteomes" id="UP000326759">
    <property type="component" value="Unassembled WGS sequence"/>
</dbReference>
<reference evidence="1 2" key="1">
    <citation type="journal article" date="2019" name="PLoS Biol.">
        <title>Sex chromosomes control vertical transmission of feminizing Wolbachia symbionts in an isopod.</title>
        <authorList>
            <person name="Becking T."/>
            <person name="Chebbi M.A."/>
            <person name="Giraud I."/>
            <person name="Moumen B."/>
            <person name="Laverre T."/>
            <person name="Caubet Y."/>
            <person name="Peccoud J."/>
            <person name="Gilbert C."/>
            <person name="Cordaux R."/>
        </authorList>
    </citation>
    <scope>NUCLEOTIDE SEQUENCE [LARGE SCALE GENOMIC DNA]</scope>
    <source>
        <strain evidence="1">ANa2</strain>
        <tissue evidence="1">Whole body excluding digestive tract and cuticle</tissue>
    </source>
</reference>
<protein>
    <submittedName>
        <fullName evidence="1">Mannan endo-1,4-beta-mannosidase</fullName>
    </submittedName>
</protein>
<comment type="caution">
    <text evidence="1">The sequence shown here is derived from an EMBL/GenBank/DDBJ whole genome shotgun (WGS) entry which is preliminary data.</text>
</comment>
<dbReference type="AlphaFoldDB" id="A0A5N5TCM1"/>
<gene>
    <name evidence="1" type="primary">MANA_2</name>
    <name evidence="1" type="ORF">Anas_08831</name>
</gene>
<evidence type="ECO:0000313" key="2">
    <source>
        <dbReference type="Proteomes" id="UP000326759"/>
    </source>
</evidence>
<sequence length="266" mass="29140">MILVMDNMMALWMSGSTRLALQEGMLSMRNSVLKILRDKFHKGIWVHVEGYSSPAFGSDGTVTGCDSTGTFIDDVTRFLNTAQENNILVIFTLWNGAYVTNQNEVQLFLDDTKLESYIDNCFQVTSDSDPCYNTTLLQGSGAGWTGVNIPMERVLHFIGRINQAAHEFDPTGIVTLGSWSKSMPLVKASDYQLDKPLLIGEYSSACAAGTSLTDLIEYGYSNGYVGTLDWHWAESGGCSDTRDAQTSSLSYLSGRTENGVVDITVA</sequence>
<dbReference type="PANTHER" id="PTHR37398:SF3">
    <property type="entry name" value="GLYCOSIDE HYDROLASE FAMILY 5 DOMAIN-CONTAINING PROTEIN"/>
    <property type="match status" value="1"/>
</dbReference>
<dbReference type="OrthoDB" id="406631at2759"/>
<dbReference type="SUPFAM" id="SSF51445">
    <property type="entry name" value="(Trans)glycosidases"/>
    <property type="match status" value="1"/>
</dbReference>
<organism evidence="1 2">
    <name type="scientific">Armadillidium nasatum</name>
    <dbReference type="NCBI Taxonomy" id="96803"/>
    <lineage>
        <taxon>Eukaryota</taxon>
        <taxon>Metazoa</taxon>
        <taxon>Ecdysozoa</taxon>
        <taxon>Arthropoda</taxon>
        <taxon>Crustacea</taxon>
        <taxon>Multicrustacea</taxon>
        <taxon>Malacostraca</taxon>
        <taxon>Eumalacostraca</taxon>
        <taxon>Peracarida</taxon>
        <taxon>Isopoda</taxon>
        <taxon>Oniscidea</taxon>
        <taxon>Crinocheta</taxon>
        <taxon>Armadillidiidae</taxon>
        <taxon>Armadillidium</taxon>
    </lineage>
</organism>
<name>A0A5N5TCM1_9CRUS</name>
<accession>A0A5N5TCM1</accession>
<dbReference type="Gene3D" id="3.20.20.80">
    <property type="entry name" value="Glycosidases"/>
    <property type="match status" value="2"/>
</dbReference>
<dbReference type="PANTHER" id="PTHR37398">
    <property type="entry name" value="ENDO-BETA-1,4-MANNANASE"/>
    <property type="match status" value="1"/>
</dbReference>
<proteinExistence type="predicted"/>
<keyword evidence="2" id="KW-1185">Reference proteome</keyword>